<dbReference type="OrthoDB" id="5981059at2759"/>
<proteinExistence type="predicted"/>
<feature type="non-terminal residue" evidence="1">
    <location>
        <position position="75"/>
    </location>
</feature>
<gene>
    <name evidence="1" type="ORF">PACLA_8A039988</name>
</gene>
<dbReference type="AlphaFoldDB" id="A0A7D9JCM5"/>
<reference evidence="1" key="1">
    <citation type="submission" date="2020-04" db="EMBL/GenBank/DDBJ databases">
        <authorList>
            <person name="Alioto T."/>
            <person name="Alioto T."/>
            <person name="Gomez Garrido J."/>
        </authorList>
    </citation>
    <scope>NUCLEOTIDE SEQUENCE</scope>
    <source>
        <strain evidence="1">A484AB</strain>
    </source>
</reference>
<accession>A0A7D9JCM5</accession>
<evidence type="ECO:0000313" key="2">
    <source>
        <dbReference type="Proteomes" id="UP001152795"/>
    </source>
</evidence>
<name>A0A7D9JCM5_PARCT</name>
<organism evidence="1 2">
    <name type="scientific">Paramuricea clavata</name>
    <name type="common">Red gorgonian</name>
    <name type="synonym">Violescent sea-whip</name>
    <dbReference type="NCBI Taxonomy" id="317549"/>
    <lineage>
        <taxon>Eukaryota</taxon>
        <taxon>Metazoa</taxon>
        <taxon>Cnidaria</taxon>
        <taxon>Anthozoa</taxon>
        <taxon>Octocorallia</taxon>
        <taxon>Malacalcyonacea</taxon>
        <taxon>Plexauridae</taxon>
        <taxon>Paramuricea</taxon>
    </lineage>
</organism>
<dbReference type="Proteomes" id="UP001152795">
    <property type="component" value="Unassembled WGS sequence"/>
</dbReference>
<dbReference type="EMBL" id="CACRXK020014501">
    <property type="protein sequence ID" value="CAB4026941.1"/>
    <property type="molecule type" value="Genomic_DNA"/>
</dbReference>
<evidence type="ECO:0000313" key="1">
    <source>
        <dbReference type="EMBL" id="CAB4026941.1"/>
    </source>
</evidence>
<sequence>MDVLRNYYGLAIRENLDNVEQMAKAVKASLFHVASTEENPQHHLCPKGEDSWCGYQRDSKTYKHKNGIPKPIVEL</sequence>
<protein>
    <submittedName>
        <fullName evidence="1">Uncharacterized protein</fullName>
    </submittedName>
</protein>
<keyword evidence="2" id="KW-1185">Reference proteome</keyword>
<comment type="caution">
    <text evidence="1">The sequence shown here is derived from an EMBL/GenBank/DDBJ whole genome shotgun (WGS) entry which is preliminary data.</text>
</comment>